<feature type="compositionally biased region" description="Basic and acidic residues" evidence="1">
    <location>
        <begin position="650"/>
        <end position="663"/>
    </location>
</feature>
<evidence type="ECO:0000256" key="2">
    <source>
        <dbReference type="SAM" id="Phobius"/>
    </source>
</evidence>
<dbReference type="InterPro" id="IPR011043">
    <property type="entry name" value="Gal_Oxase/kelch_b-propeller"/>
</dbReference>
<keyword evidence="5" id="KW-1185">Reference proteome</keyword>
<dbReference type="InterPro" id="IPR036116">
    <property type="entry name" value="FN3_sf"/>
</dbReference>
<dbReference type="CDD" id="cd00063">
    <property type="entry name" value="FN3"/>
    <property type="match status" value="1"/>
</dbReference>
<evidence type="ECO:0000313" key="4">
    <source>
        <dbReference type="EMBL" id="KAJ5068675.1"/>
    </source>
</evidence>
<dbReference type="SUPFAM" id="SSF49265">
    <property type="entry name" value="Fibronectin type III"/>
    <property type="match status" value="1"/>
</dbReference>
<proteinExistence type="predicted"/>
<keyword evidence="2" id="KW-1133">Transmembrane helix</keyword>
<dbReference type="Pfam" id="PF00041">
    <property type="entry name" value="fn3"/>
    <property type="match status" value="1"/>
</dbReference>
<feature type="domain" description="Fibronectin type-III" evidence="3">
    <location>
        <begin position="399"/>
        <end position="500"/>
    </location>
</feature>
<gene>
    <name evidence="4" type="ORF">M0811_02618</name>
</gene>
<dbReference type="AlphaFoldDB" id="A0A9Q0LCC6"/>
<feature type="domain" description="Fibronectin type-III" evidence="3">
    <location>
        <begin position="501"/>
        <end position="592"/>
    </location>
</feature>
<dbReference type="Proteomes" id="UP001149090">
    <property type="component" value="Unassembled WGS sequence"/>
</dbReference>
<keyword evidence="2" id="KW-0472">Membrane</keyword>
<sequence length="663" mass="74627">MQKIFYFLIFFSIFGIFQIISQTNDYLSSPPFHWELIDVLISNDSSSTFGYSSSISENIYVFSDYYAYKVYIYEKNGSNFNLKQVIADSNYDFGYSASVSGNFLIVGIPFEKDVCIFKYNGNSWVSQKNYSSLSSNFGYSVSASGNVTVSGSLAGFAKVYRYNGSVWDNGQGLSEPATYFGDVVSVLEDVIVIGADSDDEAFIYRYNGSNWNLEKNLSGTTGSHFGSAISISGNVIVIGAYISKEAFWYRYNGSDWNLEQNVSQPTVEYFGVSVSISGNVTVIGAYSDNQAFIYRFNETYWNLEQNLTNETTSCFGRSVSNIDNIAVVTDSGLKRAYIYKAVPSKMYLKMFFIKNSTLQFILIFLEITIIQFKLKLVILNIFECGEPCDSFDLLTRIGSVQNLSVSNQTSSSFNISWDYPNVEIISEIPQLDHYLIFYQDSIEQSQNISINNSSLKSFILDNLGCRKEYNISMTSCRTFLCEGEDEGEISNQITMITKFEKVENLTCSISNFTEINCLWNSPINCSENPFYYNLSYQSISENDSGNYSITSTNKTFKVELENQEYQINISGCDSNDKCGTISTITIKTTSPQQKDSSSTNTTGIIVGIIVPVVVIGGIILILVIVRKKRKNKNKDKNKDKESKKPKKDKSKKDEKELKNDLDI</sequence>
<evidence type="ECO:0000259" key="3">
    <source>
        <dbReference type="PROSITE" id="PS50853"/>
    </source>
</evidence>
<dbReference type="PROSITE" id="PS50853">
    <property type="entry name" value="FN3"/>
    <property type="match status" value="2"/>
</dbReference>
<reference evidence="4" key="1">
    <citation type="submission" date="2022-10" db="EMBL/GenBank/DDBJ databases">
        <title>Novel sulphate-reducing endosymbionts in the free-living metamonad Anaeramoeba.</title>
        <authorList>
            <person name="Jerlstrom-Hultqvist J."/>
            <person name="Cepicka I."/>
            <person name="Gallot-Lavallee L."/>
            <person name="Salas-Leiva D."/>
            <person name="Curtis B.A."/>
            <person name="Zahonova K."/>
            <person name="Pipaliya S."/>
            <person name="Dacks J."/>
            <person name="Roger A.J."/>
        </authorList>
    </citation>
    <scope>NUCLEOTIDE SEQUENCE</scope>
    <source>
        <strain evidence="4">BMAN</strain>
    </source>
</reference>
<dbReference type="SUPFAM" id="SSF50965">
    <property type="entry name" value="Galactose oxidase, central domain"/>
    <property type="match status" value="1"/>
</dbReference>
<dbReference type="PANTHER" id="PTHR36220:SF1">
    <property type="entry name" value="GAMMA TUBULIN COMPLEX COMPONENT C-TERMINAL DOMAIN-CONTAINING PROTEIN"/>
    <property type="match status" value="1"/>
</dbReference>
<dbReference type="PANTHER" id="PTHR36220">
    <property type="entry name" value="UNNAMED PRODUCT"/>
    <property type="match status" value="1"/>
</dbReference>
<evidence type="ECO:0000313" key="5">
    <source>
        <dbReference type="Proteomes" id="UP001149090"/>
    </source>
</evidence>
<protein>
    <recommendedName>
        <fullName evidence="3">Fibronectin type-III domain-containing protein</fullName>
    </recommendedName>
</protein>
<dbReference type="InterPro" id="IPR003961">
    <property type="entry name" value="FN3_dom"/>
</dbReference>
<name>A0A9Q0LCC6_ANAIG</name>
<comment type="caution">
    <text evidence="4">The sequence shown here is derived from an EMBL/GenBank/DDBJ whole genome shotgun (WGS) entry which is preliminary data.</text>
</comment>
<dbReference type="EMBL" id="JAPDFW010000114">
    <property type="protein sequence ID" value="KAJ5068675.1"/>
    <property type="molecule type" value="Genomic_DNA"/>
</dbReference>
<accession>A0A9Q0LCC6</accession>
<keyword evidence="2" id="KW-0812">Transmembrane</keyword>
<evidence type="ECO:0000256" key="1">
    <source>
        <dbReference type="SAM" id="MobiDB-lite"/>
    </source>
</evidence>
<feature type="region of interest" description="Disordered" evidence="1">
    <location>
        <begin position="630"/>
        <end position="663"/>
    </location>
</feature>
<organism evidence="4 5">
    <name type="scientific">Anaeramoeba ignava</name>
    <name type="common">Anaerobic marine amoeba</name>
    <dbReference type="NCBI Taxonomy" id="1746090"/>
    <lineage>
        <taxon>Eukaryota</taxon>
        <taxon>Metamonada</taxon>
        <taxon>Anaeramoebidae</taxon>
        <taxon>Anaeramoeba</taxon>
    </lineage>
</organism>
<dbReference type="InterPro" id="IPR013783">
    <property type="entry name" value="Ig-like_fold"/>
</dbReference>
<dbReference type="Gene3D" id="2.60.40.10">
    <property type="entry name" value="Immunoglobulins"/>
    <property type="match status" value="1"/>
</dbReference>
<feature type="transmembrane region" description="Helical" evidence="2">
    <location>
        <begin position="604"/>
        <end position="625"/>
    </location>
</feature>